<gene>
    <name evidence="2" type="ORF">BS50DRAFT_574190</name>
</gene>
<proteinExistence type="predicted"/>
<feature type="compositionally biased region" description="Acidic residues" evidence="1">
    <location>
        <begin position="316"/>
        <end position="362"/>
    </location>
</feature>
<feature type="region of interest" description="Disordered" evidence="1">
    <location>
        <begin position="254"/>
        <end position="291"/>
    </location>
</feature>
<feature type="region of interest" description="Disordered" evidence="1">
    <location>
        <begin position="310"/>
        <end position="362"/>
    </location>
</feature>
<protein>
    <submittedName>
        <fullName evidence="2">Uncharacterized protein</fullName>
    </submittedName>
</protein>
<name>A0A2T2NQ05_CORCC</name>
<accession>A0A2T2NQ05</accession>
<sequence>MPATTADARRALPASLLLSKRHLKKYRKWQSTVQNLPSRHVGSLPSATEYSDFQAWLSEETTTIDSGYFSDGTFESPFADLAAHINPSKPGGAAKGDAQDSVATCGHAAHPAVRCPGGKCPVCTVECHIVYMDLLAQVLDREGGDTGVHLVSDSIHEWTFRAWYLGKLDLARDLGMIEDAAMQEQQEQNRHNLHGHHSSLQTAQLAAQKYWASVQYASNLSAKHNSNNRTAKKGVSFAEDTCFERGRHTTRFWRSSPRYEPGKYHSDKEFENTSSGTSPRENGKPGTENDTETFETFEDFAMYSQAMENGGMEGIDYGEDEWEDVGENEDDEESDGEYSDDEPMSDQVEDMEEDDVGFIEFG</sequence>
<keyword evidence="3" id="KW-1185">Reference proteome</keyword>
<evidence type="ECO:0000313" key="2">
    <source>
        <dbReference type="EMBL" id="PSN67511.1"/>
    </source>
</evidence>
<dbReference type="AlphaFoldDB" id="A0A2T2NQ05"/>
<reference evidence="2 3" key="1">
    <citation type="journal article" date="2018" name="Front. Microbiol.">
        <title>Genome-Wide Analysis of Corynespora cassiicola Leaf Fall Disease Putative Effectors.</title>
        <authorList>
            <person name="Lopez D."/>
            <person name="Ribeiro S."/>
            <person name="Label P."/>
            <person name="Fumanal B."/>
            <person name="Venisse J.S."/>
            <person name="Kohler A."/>
            <person name="de Oliveira R.R."/>
            <person name="Labutti K."/>
            <person name="Lipzen A."/>
            <person name="Lail K."/>
            <person name="Bauer D."/>
            <person name="Ohm R.A."/>
            <person name="Barry K.W."/>
            <person name="Spatafora J."/>
            <person name="Grigoriev I.V."/>
            <person name="Martin F.M."/>
            <person name="Pujade-Renaud V."/>
        </authorList>
    </citation>
    <scope>NUCLEOTIDE SEQUENCE [LARGE SCALE GENOMIC DNA]</scope>
    <source>
        <strain evidence="2 3">Philippines</strain>
    </source>
</reference>
<dbReference type="Proteomes" id="UP000240883">
    <property type="component" value="Unassembled WGS sequence"/>
</dbReference>
<dbReference type="OrthoDB" id="3800453at2759"/>
<evidence type="ECO:0000256" key="1">
    <source>
        <dbReference type="SAM" id="MobiDB-lite"/>
    </source>
</evidence>
<organism evidence="2 3">
    <name type="scientific">Corynespora cassiicola Philippines</name>
    <dbReference type="NCBI Taxonomy" id="1448308"/>
    <lineage>
        <taxon>Eukaryota</taxon>
        <taxon>Fungi</taxon>
        <taxon>Dikarya</taxon>
        <taxon>Ascomycota</taxon>
        <taxon>Pezizomycotina</taxon>
        <taxon>Dothideomycetes</taxon>
        <taxon>Pleosporomycetidae</taxon>
        <taxon>Pleosporales</taxon>
        <taxon>Corynesporascaceae</taxon>
        <taxon>Corynespora</taxon>
    </lineage>
</organism>
<feature type="compositionally biased region" description="Basic and acidic residues" evidence="1">
    <location>
        <begin position="260"/>
        <end position="271"/>
    </location>
</feature>
<dbReference type="EMBL" id="KZ678135">
    <property type="protein sequence ID" value="PSN67511.1"/>
    <property type="molecule type" value="Genomic_DNA"/>
</dbReference>
<evidence type="ECO:0000313" key="3">
    <source>
        <dbReference type="Proteomes" id="UP000240883"/>
    </source>
</evidence>